<dbReference type="Proteomes" id="UP000507470">
    <property type="component" value="Unassembled WGS sequence"/>
</dbReference>
<dbReference type="SMART" id="SM00409">
    <property type="entry name" value="IG"/>
    <property type="match status" value="1"/>
</dbReference>
<keyword evidence="3" id="KW-0808">Transferase</keyword>
<dbReference type="InterPro" id="IPR007110">
    <property type="entry name" value="Ig-like_dom"/>
</dbReference>
<dbReference type="Gene3D" id="1.10.510.10">
    <property type="entry name" value="Transferase(Phosphotransferase) domain 1"/>
    <property type="match status" value="1"/>
</dbReference>
<dbReference type="OrthoDB" id="2570713at2759"/>
<evidence type="ECO:0000313" key="13">
    <source>
        <dbReference type="EMBL" id="CAC5368040.1"/>
    </source>
</evidence>
<sequence length="788" mass="89459">MIPVFVNTVKPASQFIIKRKSVLAVTFCSSVVKRKASSLRSISQLHCLTSVLEQTVLVTPFTTAKDNESGNQTYPHCEYFGEYLDEESWYDWQNRYHRGPGAIVVPLTETEYLSRVPGLRTTHRMTDVDDEDVEAIVRRKTSVMKADRDIHEDPCLRKELQYGVVADDVRQRKKASKDLFPKDDRKDENPQIVSKFHDLAFTPGENIVLRCTLDIDEPPAVKWYRNEELVSESSRIYIKVTDNGTLLTVISAKPYDSGIFKCVMRNVQSQPSRPVATQVSSTQALLLWEPPTTNVNSYITGYRVDCGKTNGNSWLTVAHPIDECTIVKDLAPNTSYRFRVCAVNQFGFSAYSVASPEIVTAGDGDKIVLDEYTSAILARQSGVHLMPSLPSSGPIQLTEGSFNDKYKLTETVYSGKFSDIKIAENNSTKRSYAAKIIPVDKDKSSTEFEILKLMNHEKVIRLYDGFLFSEKLYIITEYLCGVNVLQHFAFKSKYSEDMVAIVIRQILEGVQYLHHVGVVHLNLQPSSVVMRSRRHLDVKICGFRHARKVSGNGEMVPCEGYPDFIAPEIVTRQITSYSADIWTVGVLSFLLLSGDSPFRASNLEETYFNIVYSRYDAHSLYDNITRDALRFMNRIMKRIPSNRMFVEDCLEDKWLQVADTTVKARQEAVFTTAKLRSFADLYRERGILGIWMPEELPEAEIVEVTDKKEKKTEVPTKTETEQTSEAMENIKTETQKDDSQVISQEDSSPVTLQKDDDIVHSQQNVIDKVAETMVTEAMEDAFKSKELN</sequence>
<dbReference type="GO" id="GO:0035556">
    <property type="term" value="P:intracellular signal transduction"/>
    <property type="evidence" value="ECO:0007669"/>
    <property type="project" value="TreeGrafter"/>
</dbReference>
<dbReference type="PANTHER" id="PTHR24342">
    <property type="entry name" value="SERINE/THREONINE-PROTEIN KINASE 17"/>
    <property type="match status" value="1"/>
</dbReference>
<keyword evidence="8" id="KW-0393">Immunoglobulin domain</keyword>
<keyword evidence="6" id="KW-0418">Kinase</keyword>
<evidence type="ECO:0000259" key="10">
    <source>
        <dbReference type="PROSITE" id="PS50011"/>
    </source>
</evidence>
<accession>A0A6J8AIX4</accession>
<dbReference type="EMBL" id="CACVKT020001431">
    <property type="protein sequence ID" value="CAC5368040.1"/>
    <property type="molecule type" value="Genomic_DNA"/>
</dbReference>
<dbReference type="SMART" id="SM00408">
    <property type="entry name" value="IGc2"/>
    <property type="match status" value="1"/>
</dbReference>
<evidence type="ECO:0000256" key="2">
    <source>
        <dbReference type="ARBA" id="ARBA00022527"/>
    </source>
</evidence>
<feature type="compositionally biased region" description="Polar residues" evidence="9">
    <location>
        <begin position="740"/>
        <end position="751"/>
    </location>
</feature>
<dbReference type="InterPro" id="IPR003598">
    <property type="entry name" value="Ig_sub2"/>
</dbReference>
<dbReference type="InterPro" id="IPR036116">
    <property type="entry name" value="FN3_sf"/>
</dbReference>
<dbReference type="PROSITE" id="PS50853">
    <property type="entry name" value="FN3"/>
    <property type="match status" value="1"/>
</dbReference>
<evidence type="ECO:0000256" key="8">
    <source>
        <dbReference type="ARBA" id="ARBA00023319"/>
    </source>
</evidence>
<dbReference type="Gene3D" id="3.30.200.20">
    <property type="entry name" value="Phosphorylase Kinase, domain 1"/>
    <property type="match status" value="1"/>
</dbReference>
<evidence type="ECO:0000256" key="1">
    <source>
        <dbReference type="ARBA" id="ARBA00006692"/>
    </source>
</evidence>
<proteinExistence type="inferred from homology"/>
<dbReference type="PROSITE" id="PS50011">
    <property type="entry name" value="PROTEIN_KINASE_DOM"/>
    <property type="match status" value="1"/>
</dbReference>
<evidence type="ECO:0000256" key="3">
    <source>
        <dbReference type="ARBA" id="ARBA00022679"/>
    </source>
</evidence>
<evidence type="ECO:0000256" key="4">
    <source>
        <dbReference type="ARBA" id="ARBA00022737"/>
    </source>
</evidence>
<dbReference type="InterPro" id="IPR036179">
    <property type="entry name" value="Ig-like_dom_sf"/>
</dbReference>
<feature type="domain" description="Fibronectin type-III" evidence="12">
    <location>
        <begin position="270"/>
        <end position="363"/>
    </location>
</feature>
<reference evidence="13 14" key="1">
    <citation type="submission" date="2020-06" db="EMBL/GenBank/DDBJ databases">
        <authorList>
            <person name="Li R."/>
            <person name="Bekaert M."/>
        </authorList>
    </citation>
    <scope>NUCLEOTIDE SEQUENCE [LARGE SCALE GENOMIC DNA]</scope>
    <source>
        <strain evidence="14">wild</strain>
    </source>
</reference>
<feature type="domain" description="Ig-like" evidence="11">
    <location>
        <begin position="190"/>
        <end position="280"/>
    </location>
</feature>
<dbReference type="GO" id="GO:0005524">
    <property type="term" value="F:ATP binding"/>
    <property type="evidence" value="ECO:0007669"/>
    <property type="project" value="UniProtKB-KW"/>
</dbReference>
<keyword evidence="2" id="KW-0723">Serine/threonine-protein kinase</keyword>
<dbReference type="SUPFAM" id="SSF48726">
    <property type="entry name" value="Immunoglobulin"/>
    <property type="match status" value="1"/>
</dbReference>
<dbReference type="Gene3D" id="2.60.40.10">
    <property type="entry name" value="Immunoglobulins"/>
    <property type="match status" value="2"/>
</dbReference>
<evidence type="ECO:0000256" key="7">
    <source>
        <dbReference type="ARBA" id="ARBA00022840"/>
    </source>
</evidence>
<feature type="region of interest" description="Disordered" evidence="9">
    <location>
        <begin position="706"/>
        <end position="759"/>
    </location>
</feature>
<dbReference type="GO" id="GO:0043065">
    <property type="term" value="P:positive regulation of apoptotic process"/>
    <property type="evidence" value="ECO:0007669"/>
    <property type="project" value="TreeGrafter"/>
</dbReference>
<keyword evidence="4" id="KW-0677">Repeat</keyword>
<dbReference type="InterPro" id="IPR013098">
    <property type="entry name" value="Ig_I-set"/>
</dbReference>
<dbReference type="PANTHER" id="PTHR24342:SF14">
    <property type="entry name" value="DEATH-ASSOCIATED PROTEIN KINASE DAPK-1"/>
    <property type="match status" value="1"/>
</dbReference>
<dbReference type="InterPro" id="IPR003961">
    <property type="entry name" value="FN3_dom"/>
</dbReference>
<comment type="similarity">
    <text evidence="1">Belongs to the protein kinase superfamily. CAMK Ser/Thr protein kinase family.</text>
</comment>
<dbReference type="Pfam" id="PF00069">
    <property type="entry name" value="Pkinase"/>
    <property type="match status" value="1"/>
</dbReference>
<keyword evidence="7" id="KW-0067">ATP-binding</keyword>
<feature type="compositionally biased region" description="Basic and acidic residues" evidence="9">
    <location>
        <begin position="728"/>
        <end position="739"/>
    </location>
</feature>
<keyword evidence="5" id="KW-0547">Nucleotide-binding</keyword>
<dbReference type="SUPFAM" id="SSF49265">
    <property type="entry name" value="Fibronectin type III"/>
    <property type="match status" value="1"/>
</dbReference>
<dbReference type="GO" id="GO:0004674">
    <property type="term" value="F:protein serine/threonine kinase activity"/>
    <property type="evidence" value="ECO:0007669"/>
    <property type="project" value="UniProtKB-KW"/>
</dbReference>
<dbReference type="Pfam" id="PF00041">
    <property type="entry name" value="fn3"/>
    <property type="match status" value="1"/>
</dbReference>
<dbReference type="InterPro" id="IPR003599">
    <property type="entry name" value="Ig_sub"/>
</dbReference>
<dbReference type="SUPFAM" id="SSF56112">
    <property type="entry name" value="Protein kinase-like (PK-like)"/>
    <property type="match status" value="1"/>
</dbReference>
<organism evidence="13 14">
    <name type="scientific">Mytilus coruscus</name>
    <name type="common">Sea mussel</name>
    <dbReference type="NCBI Taxonomy" id="42192"/>
    <lineage>
        <taxon>Eukaryota</taxon>
        <taxon>Metazoa</taxon>
        <taxon>Spiralia</taxon>
        <taxon>Lophotrochozoa</taxon>
        <taxon>Mollusca</taxon>
        <taxon>Bivalvia</taxon>
        <taxon>Autobranchia</taxon>
        <taxon>Pteriomorphia</taxon>
        <taxon>Mytilida</taxon>
        <taxon>Mytiloidea</taxon>
        <taxon>Mytilidae</taxon>
        <taxon>Mytilinae</taxon>
        <taxon>Mytilus</taxon>
    </lineage>
</organism>
<dbReference type="InterPro" id="IPR000719">
    <property type="entry name" value="Prot_kinase_dom"/>
</dbReference>
<evidence type="ECO:0000313" key="14">
    <source>
        <dbReference type="Proteomes" id="UP000507470"/>
    </source>
</evidence>
<protein>
    <recommendedName>
        <fullName evidence="15">Non-specific serine/threonine protein kinase</fullName>
    </recommendedName>
</protein>
<dbReference type="SMART" id="SM00060">
    <property type="entry name" value="FN3"/>
    <property type="match status" value="1"/>
</dbReference>
<evidence type="ECO:0008006" key="15">
    <source>
        <dbReference type="Google" id="ProtNLM"/>
    </source>
</evidence>
<feature type="domain" description="Protein kinase" evidence="10">
    <location>
        <begin position="406"/>
        <end position="655"/>
    </location>
</feature>
<feature type="compositionally biased region" description="Basic and acidic residues" evidence="9">
    <location>
        <begin position="706"/>
        <end position="720"/>
    </location>
</feature>
<keyword evidence="14" id="KW-1185">Reference proteome</keyword>
<dbReference type="InterPro" id="IPR013783">
    <property type="entry name" value="Ig-like_fold"/>
</dbReference>
<dbReference type="InterPro" id="IPR011009">
    <property type="entry name" value="Kinase-like_dom_sf"/>
</dbReference>
<gene>
    <name evidence="13" type="ORF">MCOR_7731</name>
</gene>
<dbReference type="Pfam" id="PF07679">
    <property type="entry name" value="I-set"/>
    <property type="match status" value="1"/>
</dbReference>
<evidence type="ECO:0000256" key="9">
    <source>
        <dbReference type="SAM" id="MobiDB-lite"/>
    </source>
</evidence>
<dbReference type="PROSITE" id="PS50835">
    <property type="entry name" value="IG_LIKE"/>
    <property type="match status" value="1"/>
</dbReference>
<name>A0A6J8AIX4_MYTCO</name>
<dbReference type="GO" id="GO:0005634">
    <property type="term" value="C:nucleus"/>
    <property type="evidence" value="ECO:0007669"/>
    <property type="project" value="TreeGrafter"/>
</dbReference>
<dbReference type="AlphaFoldDB" id="A0A6J8AIX4"/>
<evidence type="ECO:0000256" key="5">
    <source>
        <dbReference type="ARBA" id="ARBA00022741"/>
    </source>
</evidence>
<evidence type="ECO:0000256" key="6">
    <source>
        <dbReference type="ARBA" id="ARBA00022777"/>
    </source>
</evidence>
<evidence type="ECO:0000259" key="11">
    <source>
        <dbReference type="PROSITE" id="PS50835"/>
    </source>
</evidence>
<evidence type="ECO:0000259" key="12">
    <source>
        <dbReference type="PROSITE" id="PS50853"/>
    </source>
</evidence>
<dbReference type="CDD" id="cd00063">
    <property type="entry name" value="FN3"/>
    <property type="match status" value="1"/>
</dbReference>